<evidence type="ECO:0000313" key="14">
    <source>
        <dbReference type="Proteomes" id="UP001487740"/>
    </source>
</evidence>
<dbReference type="InterPro" id="IPR046950">
    <property type="entry name" value="DNA-dir_Rpol_C_phage-type"/>
</dbReference>
<evidence type="ECO:0000256" key="11">
    <source>
        <dbReference type="SAM" id="MobiDB-lite"/>
    </source>
</evidence>
<dbReference type="GO" id="GO:0034245">
    <property type="term" value="C:mitochondrial DNA-directed RNA polymerase complex"/>
    <property type="evidence" value="ECO:0007669"/>
    <property type="project" value="TreeGrafter"/>
</dbReference>
<name>A0AAW0URP5_SCYPA</name>
<dbReference type="PROSITE" id="PS51375">
    <property type="entry name" value="PPR"/>
    <property type="match status" value="1"/>
</dbReference>
<dbReference type="FunFam" id="1.10.287.280:FF:000001">
    <property type="entry name" value="DNA-directed RNA polymerase"/>
    <property type="match status" value="1"/>
</dbReference>
<evidence type="ECO:0000256" key="3">
    <source>
        <dbReference type="ARBA" id="ARBA00022478"/>
    </source>
</evidence>
<keyword evidence="6" id="KW-0809">Transit peptide</keyword>
<evidence type="ECO:0000256" key="4">
    <source>
        <dbReference type="ARBA" id="ARBA00022679"/>
    </source>
</evidence>
<dbReference type="Gene3D" id="1.25.40.10">
    <property type="entry name" value="Tetratricopeptide repeat domain"/>
    <property type="match status" value="1"/>
</dbReference>
<feature type="region of interest" description="Disordered" evidence="11">
    <location>
        <begin position="335"/>
        <end position="367"/>
    </location>
</feature>
<keyword evidence="14" id="KW-1185">Reference proteome</keyword>
<dbReference type="PANTHER" id="PTHR10102">
    <property type="entry name" value="DNA-DIRECTED RNA POLYMERASE, MITOCHONDRIAL"/>
    <property type="match status" value="1"/>
</dbReference>
<evidence type="ECO:0000256" key="6">
    <source>
        <dbReference type="ARBA" id="ARBA00022946"/>
    </source>
</evidence>
<dbReference type="PANTHER" id="PTHR10102:SF0">
    <property type="entry name" value="DNA-DIRECTED RNA POLYMERASE, MITOCHONDRIAL"/>
    <property type="match status" value="1"/>
</dbReference>
<comment type="catalytic activity">
    <reaction evidence="8 10">
        <text>RNA(n) + a ribonucleoside 5'-triphosphate = RNA(n+1) + diphosphate</text>
        <dbReference type="Rhea" id="RHEA:21248"/>
        <dbReference type="Rhea" id="RHEA-COMP:14527"/>
        <dbReference type="Rhea" id="RHEA-COMP:17342"/>
        <dbReference type="ChEBI" id="CHEBI:33019"/>
        <dbReference type="ChEBI" id="CHEBI:61557"/>
        <dbReference type="ChEBI" id="CHEBI:140395"/>
        <dbReference type="EC" id="2.7.7.6"/>
    </reaction>
</comment>
<dbReference type="InterPro" id="IPR011990">
    <property type="entry name" value="TPR-like_helical_dom_sf"/>
</dbReference>
<evidence type="ECO:0000256" key="2">
    <source>
        <dbReference type="ARBA" id="ARBA00012418"/>
    </source>
</evidence>
<keyword evidence="7 10" id="KW-0804">Transcription</keyword>
<dbReference type="SMART" id="SM01311">
    <property type="entry name" value="RPOL_N"/>
    <property type="match status" value="1"/>
</dbReference>
<feature type="compositionally biased region" description="Basic residues" evidence="11">
    <location>
        <begin position="308"/>
        <end position="321"/>
    </location>
</feature>
<dbReference type="Pfam" id="PF13041">
    <property type="entry name" value="PPR_2"/>
    <property type="match status" value="1"/>
</dbReference>
<dbReference type="PROSITE" id="PS00900">
    <property type="entry name" value="RNA_POL_PHAGE_1"/>
    <property type="match status" value="1"/>
</dbReference>
<evidence type="ECO:0000256" key="5">
    <source>
        <dbReference type="ARBA" id="ARBA00022695"/>
    </source>
</evidence>
<dbReference type="InterPro" id="IPR043502">
    <property type="entry name" value="DNA/RNA_pol_sf"/>
</dbReference>
<comment type="similarity">
    <text evidence="1 10">Belongs to the phage and mitochondrial RNA polymerase family.</text>
</comment>
<dbReference type="Proteomes" id="UP001487740">
    <property type="component" value="Unassembled WGS sequence"/>
</dbReference>
<dbReference type="Pfam" id="PF14700">
    <property type="entry name" value="RPOL_N"/>
    <property type="match status" value="1"/>
</dbReference>
<protein>
    <recommendedName>
        <fullName evidence="2 10">DNA-directed RNA polymerase</fullName>
        <ecNumber evidence="2 10">2.7.7.6</ecNumber>
    </recommendedName>
</protein>
<feature type="compositionally biased region" description="Basic residues" evidence="11">
    <location>
        <begin position="352"/>
        <end position="363"/>
    </location>
</feature>
<organism evidence="13 14">
    <name type="scientific">Scylla paramamosain</name>
    <name type="common">Mud crab</name>
    <dbReference type="NCBI Taxonomy" id="85552"/>
    <lineage>
        <taxon>Eukaryota</taxon>
        <taxon>Metazoa</taxon>
        <taxon>Ecdysozoa</taxon>
        <taxon>Arthropoda</taxon>
        <taxon>Crustacea</taxon>
        <taxon>Multicrustacea</taxon>
        <taxon>Malacostraca</taxon>
        <taxon>Eumalacostraca</taxon>
        <taxon>Eucarida</taxon>
        <taxon>Decapoda</taxon>
        <taxon>Pleocyemata</taxon>
        <taxon>Brachyura</taxon>
        <taxon>Eubrachyura</taxon>
        <taxon>Portunoidea</taxon>
        <taxon>Portunidae</taxon>
        <taxon>Portuninae</taxon>
        <taxon>Scylla</taxon>
    </lineage>
</organism>
<comment type="caution">
    <text evidence="13">The sequence shown here is derived from an EMBL/GenBank/DDBJ whole genome shotgun (WGS) entry which is preliminary data.</text>
</comment>
<evidence type="ECO:0000256" key="7">
    <source>
        <dbReference type="ARBA" id="ARBA00023163"/>
    </source>
</evidence>
<sequence>MCVNETYGDGMMRLQGVELVKPGPQSAGSAGMGTVGCWLNLLKTNSRVTFRIRNGVIRDDGRLFPDRCGESWCKGGSRRWITRNQSTRVQAAGARSRPRASTSKNSAQVSEEITCASKQLHSFSLSEQQLATAAATASTHKVPPPLEMPSESAVESSCDIMRESDRDFVKSLFQDRVTFYPNISDEIRWNQGPLHTYDSSFMLPDTVSETLRINEGNLKVIMDSELNHPHGSLLPVENLSNEIKSLIGNKKNILHKTKDGNTKTLKSGKESAVTTKKRKKGIVKKVSTAVNKEKLSPDTTQKTVPPLSRKKVLKSKSKHKLHGPEVLHILEENVEAQEPSQTPAPKVEPTPKAKKGVKKHKKNKKDEEKYFKEVRRRGRETSFNQSLAAYISVCINLGMLNRATHTLLYYRQCAHHSNRKDECQKVNSVQVYNLIFQGYANKKNFKKMKELFRCLKEDGIDPDVTTYALLLSCLGQQEMSENNTQNIRLYLEDMNNEGFTLEDVFSQAEILENDLKCALKAVTQVDPNFEIKQVKTETEYSCNLVNNLNTTMYSTKVPSPAHGIVTQEMLNKWMKEQFALEASSQLVINSIEKKEESKNTHHYRKILEDWEEKWRSVLRQTFITQLGVMKKSFYGSGLDKRMSIYPYLVSLPPEEFISIMMQEIQRLARGSESFSFTKYMMFRRLGELVYMRYVVKYKKEVGVLDRLKDVYKDYTTWYLDNEKENVTYIPRVRWQELADSHCSGPALEHSPVEWPSTVMTSIGKFMYSVILLKVMLWNPLHAEKHVYPAIYEVERTKGYRTVDEIKPSPSLVELYQKAAKPTLTFESIVSPMVCPPLPWVSTNLGGYLLNNAKIVRLPYNAYQQKQRMEECGNQQLYPIMDSLNQLSSIPWRVNKPMLDIITELFNSNGCEELDIPQPPSQCPQPQKIQPGMSSVEVHKIRNQRVDFEQRKNEMHSLWCDALYKLSLAHHFQDRIFWFPHNMDFRGRVYPCPPHLNHLSSDVFRSILKFAKGEKLGSNGLQWLKLHLINLTGFVKREPVEDRIKYCESIMEDILDSADHPLTGRRWWTKSDEPWQTLAACKELAAALRSGNPEEYVSQLPVHQDGSCNGLQHYAALGRDKIGAMSVNLAPSKAPQDVYSDVAALVEAERQKDAASGTPVAKVLEGHVKRKVIKQTVMTTVYGVTRYGARLQIEKQLKALDGFPASQRWAASHYLVHKTFLCLEKMFTSTKEIQNWFTDCAKIVSETRGENLEYITPLGLPVVQPYSKFVGDQISIGKLPSTFYTDSFMKPNVMKQKNAFPPNFIHSLDSSHMMLTSLHCQQAGITFVSVHDCFWTHACSVNIMNKICRDQFVALHKEPILEDLSRFLQKKFGLSKGVK</sequence>
<dbReference type="SUPFAM" id="SSF56672">
    <property type="entry name" value="DNA/RNA polymerases"/>
    <property type="match status" value="1"/>
</dbReference>
<dbReference type="FunFam" id="1.10.150.20:FF:000031">
    <property type="entry name" value="DNA-directed RNA polymerase"/>
    <property type="match status" value="1"/>
</dbReference>
<keyword evidence="5 10" id="KW-0548">Nucleotidyltransferase</keyword>
<dbReference type="EMBL" id="JARAKH010000007">
    <property type="protein sequence ID" value="KAK8402807.1"/>
    <property type="molecule type" value="Genomic_DNA"/>
</dbReference>
<keyword evidence="3 10" id="KW-0240">DNA-directed RNA polymerase</keyword>
<dbReference type="Gene3D" id="1.10.287.280">
    <property type="match status" value="1"/>
</dbReference>
<gene>
    <name evidence="13" type="ORF">O3P69_000847</name>
</gene>
<evidence type="ECO:0000256" key="10">
    <source>
        <dbReference type="RuleBase" id="RU003805"/>
    </source>
</evidence>
<dbReference type="PROSITE" id="PS00489">
    <property type="entry name" value="RNA_POL_PHAGE_2"/>
    <property type="match status" value="1"/>
</dbReference>
<evidence type="ECO:0000259" key="12">
    <source>
        <dbReference type="SMART" id="SM01311"/>
    </source>
</evidence>
<comment type="function">
    <text evidence="10">DNA-dependent RNA polymerase catalyzes the transcription of DNA into RNA using the four ribonucleoside triphosphates as substrates.</text>
</comment>
<dbReference type="InterPro" id="IPR002885">
    <property type="entry name" value="PPR_rpt"/>
</dbReference>
<reference evidence="13 14" key="1">
    <citation type="submission" date="2023-03" db="EMBL/GenBank/DDBJ databases">
        <title>High-quality genome of Scylla paramamosain provides insights in environmental adaptation.</title>
        <authorList>
            <person name="Zhang L."/>
        </authorList>
    </citation>
    <scope>NUCLEOTIDE SEQUENCE [LARGE SCALE GENOMIC DNA]</scope>
    <source>
        <strain evidence="13">LZ_2023a</strain>
        <tissue evidence="13">Muscle</tissue>
    </source>
</reference>
<evidence type="ECO:0000313" key="13">
    <source>
        <dbReference type="EMBL" id="KAK8402807.1"/>
    </source>
</evidence>
<dbReference type="InterPro" id="IPR029262">
    <property type="entry name" value="RPOL_N"/>
</dbReference>
<evidence type="ECO:0000256" key="8">
    <source>
        <dbReference type="ARBA" id="ARBA00048552"/>
    </source>
</evidence>
<dbReference type="InterPro" id="IPR037159">
    <property type="entry name" value="RNA_POL_N_sf"/>
</dbReference>
<dbReference type="EC" id="2.7.7.6" evidence="2 10"/>
<dbReference type="GO" id="GO:0006390">
    <property type="term" value="P:mitochondrial transcription"/>
    <property type="evidence" value="ECO:0007669"/>
    <property type="project" value="TreeGrafter"/>
</dbReference>
<evidence type="ECO:0000256" key="1">
    <source>
        <dbReference type="ARBA" id="ARBA00009493"/>
    </source>
</evidence>
<evidence type="ECO:0000256" key="9">
    <source>
        <dbReference type="PROSITE-ProRule" id="PRU00708"/>
    </source>
</evidence>
<dbReference type="GO" id="GO:0071897">
    <property type="term" value="P:DNA biosynthetic process"/>
    <property type="evidence" value="ECO:0007669"/>
    <property type="project" value="UniProtKB-ARBA"/>
</dbReference>
<feature type="region of interest" description="Disordered" evidence="11">
    <location>
        <begin position="294"/>
        <end position="321"/>
    </location>
</feature>
<dbReference type="Pfam" id="PF00940">
    <property type="entry name" value="RNA_pol"/>
    <property type="match status" value="1"/>
</dbReference>
<dbReference type="GO" id="GO:0001018">
    <property type="term" value="F:mitochondrial promoter sequence-specific DNA binding"/>
    <property type="evidence" value="ECO:0007669"/>
    <property type="project" value="TreeGrafter"/>
</dbReference>
<accession>A0AAW0URP5</accession>
<feature type="region of interest" description="Disordered" evidence="11">
    <location>
        <begin position="84"/>
        <end position="108"/>
    </location>
</feature>
<dbReference type="Gene3D" id="1.10.150.20">
    <property type="entry name" value="5' to 3' exonuclease, C-terminal subdomain"/>
    <property type="match status" value="1"/>
</dbReference>
<dbReference type="InterPro" id="IPR002092">
    <property type="entry name" value="DNA-dir_Rpol_phage-type"/>
</dbReference>
<dbReference type="Gene3D" id="1.10.1320.10">
    <property type="entry name" value="DNA-directed RNA polymerase, N-terminal domain"/>
    <property type="match status" value="1"/>
</dbReference>
<proteinExistence type="inferred from homology"/>
<dbReference type="GO" id="GO:0003899">
    <property type="term" value="F:DNA-directed RNA polymerase activity"/>
    <property type="evidence" value="ECO:0007669"/>
    <property type="project" value="UniProtKB-EC"/>
</dbReference>
<feature type="domain" description="DNA-directed RNA polymerase N-terminal" evidence="12">
    <location>
        <begin position="575"/>
        <end position="888"/>
    </location>
</feature>
<keyword evidence="4 10" id="KW-0808">Transferase</keyword>
<feature type="compositionally biased region" description="Polar residues" evidence="11">
    <location>
        <begin position="99"/>
        <end position="108"/>
    </location>
</feature>
<feature type="repeat" description="PPR" evidence="9">
    <location>
        <begin position="428"/>
        <end position="462"/>
    </location>
</feature>